<dbReference type="OrthoDB" id="2257766at2759"/>
<reference evidence="2 3" key="1">
    <citation type="journal article" date="2018" name="G3 (Bethesda)">
        <title>Phylogenetic and Phylogenomic Definition of Rhizopus Species.</title>
        <authorList>
            <person name="Gryganskyi A.P."/>
            <person name="Golan J."/>
            <person name="Dolatabadi S."/>
            <person name="Mondo S."/>
            <person name="Robb S."/>
            <person name="Idnurm A."/>
            <person name="Muszewska A."/>
            <person name="Steczkiewicz K."/>
            <person name="Masonjones S."/>
            <person name="Liao H.L."/>
            <person name="Gajdeczka M.T."/>
            <person name="Anike F."/>
            <person name="Vuek A."/>
            <person name="Anishchenko I.M."/>
            <person name="Voigt K."/>
            <person name="de Hoog G.S."/>
            <person name="Smith M.E."/>
            <person name="Heitman J."/>
            <person name="Vilgalys R."/>
            <person name="Stajich J.E."/>
        </authorList>
    </citation>
    <scope>NUCLEOTIDE SEQUENCE [LARGE SCALE GENOMIC DNA]</scope>
    <source>
        <strain evidence="2 3">CBS 357.93</strain>
    </source>
</reference>
<feature type="non-terminal residue" evidence="2">
    <location>
        <position position="1"/>
    </location>
</feature>
<feature type="compositionally biased region" description="Basic and acidic residues" evidence="1">
    <location>
        <begin position="58"/>
        <end position="71"/>
    </location>
</feature>
<dbReference type="AlphaFoldDB" id="A0A367IS90"/>
<gene>
    <name evidence="2" type="ORF">CU097_004534</name>
</gene>
<feature type="region of interest" description="Disordered" evidence="1">
    <location>
        <begin position="58"/>
        <end position="87"/>
    </location>
</feature>
<dbReference type="Proteomes" id="UP000252139">
    <property type="component" value="Unassembled WGS sequence"/>
</dbReference>
<dbReference type="EMBL" id="PJQL01003869">
    <property type="protein sequence ID" value="RCH80522.1"/>
    <property type="molecule type" value="Genomic_DNA"/>
</dbReference>
<sequence length="87" mass="9861">RREEPKIFFTIGYGQLVKEAIALAGIDTTQFKAHSTRPATSIKTYMTGIGVQKLKQHDNRSLRTDKSERYYLRPPQQHQEGKAVASA</sequence>
<evidence type="ECO:0000313" key="3">
    <source>
        <dbReference type="Proteomes" id="UP000252139"/>
    </source>
</evidence>
<evidence type="ECO:0000313" key="2">
    <source>
        <dbReference type="EMBL" id="RCH80522.1"/>
    </source>
</evidence>
<protein>
    <submittedName>
        <fullName evidence="2">Uncharacterized protein</fullName>
    </submittedName>
</protein>
<keyword evidence="3" id="KW-1185">Reference proteome</keyword>
<organism evidence="2 3">
    <name type="scientific">Rhizopus azygosporus</name>
    <name type="common">Rhizopus microsporus var. azygosporus</name>
    <dbReference type="NCBI Taxonomy" id="86630"/>
    <lineage>
        <taxon>Eukaryota</taxon>
        <taxon>Fungi</taxon>
        <taxon>Fungi incertae sedis</taxon>
        <taxon>Mucoromycota</taxon>
        <taxon>Mucoromycotina</taxon>
        <taxon>Mucoromycetes</taxon>
        <taxon>Mucorales</taxon>
        <taxon>Mucorineae</taxon>
        <taxon>Rhizopodaceae</taxon>
        <taxon>Rhizopus</taxon>
    </lineage>
</organism>
<comment type="caution">
    <text evidence="2">The sequence shown here is derived from an EMBL/GenBank/DDBJ whole genome shotgun (WGS) entry which is preliminary data.</text>
</comment>
<proteinExistence type="predicted"/>
<name>A0A367IS90_RHIAZ</name>
<accession>A0A367IS90</accession>
<evidence type="ECO:0000256" key="1">
    <source>
        <dbReference type="SAM" id="MobiDB-lite"/>
    </source>
</evidence>
<feature type="non-terminal residue" evidence="2">
    <location>
        <position position="87"/>
    </location>
</feature>